<keyword evidence="5 6" id="KW-0472">Membrane</keyword>
<dbReference type="InterPro" id="IPR017039">
    <property type="entry name" value="Virul_fac_BrkB"/>
</dbReference>
<feature type="transmembrane region" description="Helical" evidence="6">
    <location>
        <begin position="292"/>
        <end position="313"/>
    </location>
</feature>
<dbReference type="Pfam" id="PF03631">
    <property type="entry name" value="Virul_fac_BrkB"/>
    <property type="match status" value="1"/>
</dbReference>
<evidence type="ECO:0000313" key="7">
    <source>
        <dbReference type="EMBL" id="MFD1186315.1"/>
    </source>
</evidence>
<feature type="transmembrane region" description="Helical" evidence="6">
    <location>
        <begin position="259"/>
        <end position="280"/>
    </location>
</feature>
<accession>A0ABW3SNU5</accession>
<gene>
    <name evidence="7" type="ORF">ACFQ2O_08875</name>
</gene>
<keyword evidence="8" id="KW-1185">Reference proteome</keyword>
<keyword evidence="3 6" id="KW-0812">Transmembrane</keyword>
<protein>
    <submittedName>
        <fullName evidence="7">YihY/virulence factor BrkB family protein</fullName>
    </submittedName>
</protein>
<evidence type="ECO:0000256" key="1">
    <source>
        <dbReference type="ARBA" id="ARBA00004651"/>
    </source>
</evidence>
<name>A0ABW3SNU5_9BACT</name>
<organism evidence="7 8">
    <name type="scientific">Pontibacter rugosus</name>
    <dbReference type="NCBI Taxonomy" id="1745966"/>
    <lineage>
        <taxon>Bacteria</taxon>
        <taxon>Pseudomonadati</taxon>
        <taxon>Bacteroidota</taxon>
        <taxon>Cytophagia</taxon>
        <taxon>Cytophagales</taxon>
        <taxon>Hymenobacteraceae</taxon>
        <taxon>Pontibacter</taxon>
    </lineage>
</organism>
<comment type="caution">
    <text evidence="7">The sequence shown here is derived from an EMBL/GenBank/DDBJ whole genome shotgun (WGS) entry which is preliminary data.</text>
</comment>
<proteinExistence type="predicted"/>
<evidence type="ECO:0000256" key="6">
    <source>
        <dbReference type="SAM" id="Phobius"/>
    </source>
</evidence>
<evidence type="ECO:0000256" key="3">
    <source>
        <dbReference type="ARBA" id="ARBA00022692"/>
    </source>
</evidence>
<evidence type="ECO:0000256" key="2">
    <source>
        <dbReference type="ARBA" id="ARBA00022475"/>
    </source>
</evidence>
<dbReference type="PANTHER" id="PTHR30213">
    <property type="entry name" value="INNER MEMBRANE PROTEIN YHJD"/>
    <property type="match status" value="1"/>
</dbReference>
<dbReference type="RefSeq" id="WP_377525897.1">
    <property type="nucleotide sequence ID" value="NZ_JBHTLD010000062.1"/>
</dbReference>
<evidence type="ECO:0000256" key="4">
    <source>
        <dbReference type="ARBA" id="ARBA00022989"/>
    </source>
</evidence>
<feature type="transmembrane region" description="Helical" evidence="6">
    <location>
        <begin position="220"/>
        <end position="247"/>
    </location>
</feature>
<keyword evidence="4 6" id="KW-1133">Transmembrane helix</keyword>
<keyword evidence="2" id="KW-1003">Cell membrane</keyword>
<dbReference type="PANTHER" id="PTHR30213:SF1">
    <property type="entry name" value="INNER MEMBRANE PROTEIN YHJD"/>
    <property type="match status" value="1"/>
</dbReference>
<evidence type="ECO:0000256" key="5">
    <source>
        <dbReference type="ARBA" id="ARBA00023136"/>
    </source>
</evidence>
<comment type="subcellular location">
    <subcellularLocation>
        <location evidence="1">Cell membrane</location>
        <topology evidence="1">Multi-pass membrane protein</topology>
    </subcellularLocation>
</comment>
<feature type="transmembrane region" description="Helical" evidence="6">
    <location>
        <begin position="70"/>
        <end position="97"/>
    </location>
</feature>
<reference evidence="8" key="1">
    <citation type="journal article" date="2019" name="Int. J. Syst. Evol. Microbiol.">
        <title>The Global Catalogue of Microorganisms (GCM) 10K type strain sequencing project: providing services to taxonomists for standard genome sequencing and annotation.</title>
        <authorList>
            <consortium name="The Broad Institute Genomics Platform"/>
            <consortium name="The Broad Institute Genome Sequencing Center for Infectious Disease"/>
            <person name="Wu L."/>
            <person name="Ma J."/>
        </authorList>
    </citation>
    <scope>NUCLEOTIDE SEQUENCE [LARGE SCALE GENOMIC DNA]</scope>
    <source>
        <strain evidence="8">JCM 31319</strain>
    </source>
</reference>
<dbReference type="Proteomes" id="UP001597094">
    <property type="component" value="Unassembled WGS sequence"/>
</dbReference>
<dbReference type="NCBIfam" id="TIGR00765">
    <property type="entry name" value="yihY_not_rbn"/>
    <property type="match status" value="1"/>
</dbReference>
<evidence type="ECO:0000313" key="8">
    <source>
        <dbReference type="Proteomes" id="UP001597094"/>
    </source>
</evidence>
<feature type="transmembrane region" description="Helical" evidence="6">
    <location>
        <begin position="183"/>
        <end position="208"/>
    </location>
</feature>
<dbReference type="EMBL" id="JBHTLD010000062">
    <property type="protein sequence ID" value="MFD1186315.1"/>
    <property type="molecule type" value="Genomic_DNA"/>
</dbReference>
<feature type="transmembrane region" description="Helical" evidence="6">
    <location>
        <begin position="137"/>
        <end position="157"/>
    </location>
</feature>
<sequence>MYALRYEFTYTEDAAVAALHWIFNPTRKSAVFKATTATDKAPMANYTFKGIFELLKDSGSEFMENNSLRLGAALAFNAIFSIPPLLLIIIKAAGYFFGEKAVSGELENQVATAVGPQAAGEVQTMVQNASMNDSSGWALWVGIGTLIFASTTFFVTLQQSLNSVWNLKVKPTSGILRMAKERLFSFGLILSISLLMLISLILSAAVSVLSGYLSDLLPGIGVWVIKLIDFALSVGLITLLFGLIFKYLPDGIIRWKDTLIGALITAILFTIGKFLISWYIGTSDPGSAYGAAGSIIIILIWIYYSSMIVFFGAEFTQQYASKYGVPVVPKPHAVFVEEREVVDTPAKREGTGRPPAEGRFAG</sequence>